<evidence type="ECO:0000313" key="2">
    <source>
        <dbReference type="Ensembl" id="ENSSMAP00000038699.1"/>
    </source>
</evidence>
<organism evidence="2 3">
    <name type="scientific">Scophthalmus maximus</name>
    <name type="common">Turbot</name>
    <name type="synonym">Psetta maxima</name>
    <dbReference type="NCBI Taxonomy" id="52904"/>
    <lineage>
        <taxon>Eukaryota</taxon>
        <taxon>Metazoa</taxon>
        <taxon>Chordata</taxon>
        <taxon>Craniata</taxon>
        <taxon>Vertebrata</taxon>
        <taxon>Euteleostomi</taxon>
        <taxon>Actinopterygii</taxon>
        <taxon>Neopterygii</taxon>
        <taxon>Teleostei</taxon>
        <taxon>Neoteleostei</taxon>
        <taxon>Acanthomorphata</taxon>
        <taxon>Carangaria</taxon>
        <taxon>Pleuronectiformes</taxon>
        <taxon>Pleuronectoidei</taxon>
        <taxon>Scophthalmidae</taxon>
        <taxon>Scophthalmus</taxon>
    </lineage>
</organism>
<keyword evidence="1" id="KW-0732">Signal</keyword>
<evidence type="ECO:0000313" key="3">
    <source>
        <dbReference type="Proteomes" id="UP000694558"/>
    </source>
</evidence>
<evidence type="ECO:0008006" key="4">
    <source>
        <dbReference type="Google" id="ProtNLM"/>
    </source>
</evidence>
<sequence length="87" mass="9196">MHLTSPLLIASISCSVILMISCLRAADEERGTEVSQGVNATFLNVRFLDHFISRAHQHIGCSGEGSQDASVRVHTCAEKTASGGVAV</sequence>
<accession>A0A8D3BUJ1</accession>
<dbReference type="Proteomes" id="UP000694558">
    <property type="component" value="Chromosome 9"/>
</dbReference>
<evidence type="ECO:0000256" key="1">
    <source>
        <dbReference type="SAM" id="SignalP"/>
    </source>
</evidence>
<name>A0A8D3BUJ1_SCOMX</name>
<proteinExistence type="predicted"/>
<feature type="signal peptide" evidence="1">
    <location>
        <begin position="1"/>
        <end position="25"/>
    </location>
</feature>
<dbReference type="Ensembl" id="ENSSMAT00000070664.1">
    <property type="protein sequence ID" value="ENSSMAP00000038699.1"/>
    <property type="gene ID" value="ENSSMAG00000031657.1"/>
</dbReference>
<protein>
    <recommendedName>
        <fullName evidence="4">Secreted protein</fullName>
    </recommendedName>
</protein>
<reference evidence="2" key="2">
    <citation type="submission" date="2025-08" db="UniProtKB">
        <authorList>
            <consortium name="Ensembl"/>
        </authorList>
    </citation>
    <scope>IDENTIFICATION</scope>
</reference>
<reference evidence="2" key="1">
    <citation type="submission" date="2023-05" db="EMBL/GenBank/DDBJ databases">
        <title>High-quality long-read genome of Scophthalmus maximus.</title>
        <authorList>
            <person name="Lien S."/>
            <person name="Martinez P."/>
        </authorList>
    </citation>
    <scope>NUCLEOTIDE SEQUENCE [LARGE SCALE GENOMIC DNA]</scope>
</reference>
<dbReference type="AlphaFoldDB" id="A0A8D3BUJ1"/>
<feature type="chain" id="PRO_5034110694" description="Secreted protein" evidence="1">
    <location>
        <begin position="26"/>
        <end position="87"/>
    </location>
</feature>